<comment type="cofactor">
    <cofactor evidence="1">
        <name>Mg(2+)</name>
        <dbReference type="ChEBI" id="CHEBI:18420"/>
    </cofactor>
</comment>
<dbReference type="SMART" id="SM00267">
    <property type="entry name" value="GGDEF"/>
    <property type="match status" value="1"/>
</dbReference>
<proteinExistence type="predicted"/>
<keyword evidence="4" id="KW-0812">Transmembrane</keyword>
<dbReference type="PANTHER" id="PTHR45138">
    <property type="entry name" value="REGULATORY COMPONENTS OF SENSORY TRANSDUCTION SYSTEM"/>
    <property type="match status" value="1"/>
</dbReference>
<dbReference type="NCBIfam" id="TIGR00254">
    <property type="entry name" value="GGDEF"/>
    <property type="match status" value="1"/>
</dbReference>
<keyword evidence="5" id="KW-0732">Signal</keyword>
<organism evidence="7 8">
    <name type="scientific">Neptunomonas phycophila</name>
    <dbReference type="NCBI Taxonomy" id="1572645"/>
    <lineage>
        <taxon>Bacteria</taxon>
        <taxon>Pseudomonadati</taxon>
        <taxon>Pseudomonadota</taxon>
        <taxon>Gammaproteobacteria</taxon>
        <taxon>Oceanospirillales</taxon>
        <taxon>Oceanospirillaceae</taxon>
        <taxon>Neptunomonas</taxon>
    </lineage>
</organism>
<dbReference type="FunFam" id="3.30.70.270:FF:000001">
    <property type="entry name" value="Diguanylate cyclase domain protein"/>
    <property type="match status" value="1"/>
</dbReference>
<dbReference type="InterPro" id="IPR000160">
    <property type="entry name" value="GGDEF_dom"/>
</dbReference>
<evidence type="ECO:0000256" key="5">
    <source>
        <dbReference type="SAM" id="SignalP"/>
    </source>
</evidence>
<dbReference type="AlphaFoldDB" id="A0AAW7XKG7"/>
<dbReference type="Pfam" id="PF00990">
    <property type="entry name" value="GGDEF"/>
    <property type="match status" value="1"/>
</dbReference>
<evidence type="ECO:0000256" key="4">
    <source>
        <dbReference type="SAM" id="Phobius"/>
    </source>
</evidence>
<dbReference type="SUPFAM" id="SSF55073">
    <property type="entry name" value="Nucleotide cyclase"/>
    <property type="match status" value="1"/>
</dbReference>
<feature type="domain" description="GGDEF" evidence="6">
    <location>
        <begin position="920"/>
        <end position="1049"/>
    </location>
</feature>
<accession>A0AAW7XKG7</accession>
<evidence type="ECO:0000313" key="7">
    <source>
        <dbReference type="EMBL" id="MDO6453547.1"/>
    </source>
</evidence>
<dbReference type="Proteomes" id="UP001169862">
    <property type="component" value="Unassembled WGS sequence"/>
</dbReference>
<feature type="transmembrane region" description="Helical" evidence="4">
    <location>
        <begin position="834"/>
        <end position="853"/>
    </location>
</feature>
<feature type="signal peptide" evidence="5">
    <location>
        <begin position="1"/>
        <end position="27"/>
    </location>
</feature>
<dbReference type="GO" id="GO:1902201">
    <property type="term" value="P:negative regulation of bacterial-type flagellum-dependent cell motility"/>
    <property type="evidence" value="ECO:0007669"/>
    <property type="project" value="TreeGrafter"/>
</dbReference>
<dbReference type="CDD" id="cd01949">
    <property type="entry name" value="GGDEF"/>
    <property type="match status" value="1"/>
</dbReference>
<name>A0AAW7XKG7_9GAMM</name>
<evidence type="ECO:0000259" key="6">
    <source>
        <dbReference type="PROSITE" id="PS50887"/>
    </source>
</evidence>
<dbReference type="InterPro" id="IPR029787">
    <property type="entry name" value="Nucleotide_cyclase"/>
</dbReference>
<dbReference type="RefSeq" id="WP_303549833.1">
    <property type="nucleotide sequence ID" value="NZ_JAUOPG010000004.1"/>
</dbReference>
<feature type="chain" id="PRO_5043891479" description="diguanylate cyclase" evidence="5">
    <location>
        <begin position="28"/>
        <end position="1050"/>
    </location>
</feature>
<evidence type="ECO:0000256" key="2">
    <source>
        <dbReference type="ARBA" id="ARBA00012528"/>
    </source>
</evidence>
<dbReference type="Gene3D" id="3.30.70.270">
    <property type="match status" value="1"/>
</dbReference>
<dbReference type="SUPFAM" id="SSF53850">
    <property type="entry name" value="Periplasmic binding protein-like II"/>
    <property type="match status" value="3"/>
</dbReference>
<dbReference type="GO" id="GO:0052621">
    <property type="term" value="F:diguanylate cyclase activity"/>
    <property type="evidence" value="ECO:0007669"/>
    <property type="project" value="UniProtKB-EC"/>
</dbReference>
<dbReference type="Pfam" id="PF09084">
    <property type="entry name" value="NMT1"/>
    <property type="match status" value="1"/>
</dbReference>
<dbReference type="InterPro" id="IPR015168">
    <property type="entry name" value="SsuA/THI5"/>
</dbReference>
<dbReference type="Gene3D" id="3.40.190.10">
    <property type="entry name" value="Periplasmic binding protein-like II"/>
    <property type="match status" value="6"/>
</dbReference>
<dbReference type="InterPro" id="IPR043128">
    <property type="entry name" value="Rev_trsase/Diguanyl_cyclase"/>
</dbReference>
<dbReference type="CDD" id="cd01007">
    <property type="entry name" value="PBP2_BvgS_HisK_like"/>
    <property type="match status" value="1"/>
</dbReference>
<dbReference type="InterPro" id="IPR001638">
    <property type="entry name" value="Solute-binding_3/MltF_N"/>
</dbReference>
<reference evidence="7" key="1">
    <citation type="submission" date="2023-07" db="EMBL/GenBank/DDBJ databases">
        <title>Genome content predicts the carbon catabolic preferences of heterotrophic bacteria.</title>
        <authorList>
            <person name="Gralka M."/>
        </authorList>
    </citation>
    <scope>NUCLEOTIDE SEQUENCE</scope>
    <source>
        <strain evidence="7">I2M16</strain>
    </source>
</reference>
<comment type="caution">
    <text evidence="7">The sequence shown here is derived from an EMBL/GenBank/DDBJ whole genome shotgun (WGS) entry which is preliminary data.</text>
</comment>
<gene>
    <name evidence="7" type="ORF">Q4490_08215</name>
</gene>
<dbReference type="GO" id="GO:0043709">
    <property type="term" value="P:cell adhesion involved in single-species biofilm formation"/>
    <property type="evidence" value="ECO:0007669"/>
    <property type="project" value="TreeGrafter"/>
</dbReference>
<keyword evidence="4" id="KW-1133">Transmembrane helix</keyword>
<dbReference type="SMART" id="SM00062">
    <property type="entry name" value="PBPb"/>
    <property type="match status" value="2"/>
</dbReference>
<comment type="catalytic activity">
    <reaction evidence="3">
        <text>2 GTP = 3',3'-c-di-GMP + 2 diphosphate</text>
        <dbReference type="Rhea" id="RHEA:24898"/>
        <dbReference type="ChEBI" id="CHEBI:33019"/>
        <dbReference type="ChEBI" id="CHEBI:37565"/>
        <dbReference type="ChEBI" id="CHEBI:58805"/>
        <dbReference type="EC" id="2.7.7.65"/>
    </reaction>
</comment>
<evidence type="ECO:0000313" key="8">
    <source>
        <dbReference type="Proteomes" id="UP001169862"/>
    </source>
</evidence>
<dbReference type="EC" id="2.7.7.65" evidence="2"/>
<dbReference type="PROSITE" id="PS50887">
    <property type="entry name" value="GGDEF"/>
    <property type="match status" value="1"/>
</dbReference>
<dbReference type="EMBL" id="JAUOPG010000004">
    <property type="protein sequence ID" value="MDO6453547.1"/>
    <property type="molecule type" value="Genomic_DNA"/>
</dbReference>
<evidence type="ECO:0000256" key="3">
    <source>
        <dbReference type="ARBA" id="ARBA00034247"/>
    </source>
</evidence>
<protein>
    <recommendedName>
        <fullName evidence="2">diguanylate cyclase</fullName>
        <ecNumber evidence="2">2.7.7.65</ecNumber>
    </recommendedName>
</protein>
<evidence type="ECO:0000256" key="1">
    <source>
        <dbReference type="ARBA" id="ARBA00001946"/>
    </source>
</evidence>
<dbReference type="CDD" id="cd13708">
    <property type="entry name" value="PBP2_BvgS_like_1"/>
    <property type="match status" value="1"/>
</dbReference>
<dbReference type="GO" id="GO:0005886">
    <property type="term" value="C:plasma membrane"/>
    <property type="evidence" value="ECO:0007669"/>
    <property type="project" value="TreeGrafter"/>
</dbReference>
<dbReference type="PANTHER" id="PTHR45138:SF9">
    <property type="entry name" value="DIGUANYLATE CYCLASE DGCM-RELATED"/>
    <property type="match status" value="1"/>
</dbReference>
<sequence>MAFRISVWCSRITVFFWLCFVSSFGLAASDIAQAENSTTSYKTDNNNSASVEAVSIYFNWQHQFEFAGYYAAQQQGYFEEAGLSVTFIPYQTGSNVIDLVNAASGRYGVMDNRIVLSYLEGEPVVLLANIFKHPPHIIITQPDIQTPSQLKGKKIMAMPGELETAGLMTMLRQFYVAKDDFETVPHEFSVDAFASGEVDAITAFSSNQLYELERLHIPYNILDPSRYSGDLYGGNLFTSDAEVYAHPQRAQRLTQAVLKGWQYALDHPEEIIQLIHRDYVGTKTVEGLTFEADKIRDAVRPSVYPIGSIDLERLGQIASIYIEHDYHVKRLNIEGMLFEPSDAALSLLGLTSTELDYIKRHPVLNVHNEENWPPINFAVNGKPSGYSIEFMNLLASKLGVRINYITGNDWDAFMDMLDDGRLDIMLNIVETSERLKRFIYTPPYLSATTGIFVRSNSSNVSVRSLDDLAGKTVAVPNGFFLNEQLKRYYPNIKIKNYTDSIQSIEAVASGDVDAVVGRSGVINYLVEKQFINNVVMSTAVEDPRFTSQMQLAVDKDEPVLRDILTKVMANVTESETTALRRKWGQNSFAKENSLSRAEQEYLLSREPIRVCIDPKWMPFEGLDVEGQFIGMESDYFMLFERFLRIPFEIVKTTSWTQTLEYAKERRCDLVSLVIEDKQTSGFLNFTSAYLSYPYVIATRQDQLFVEDVSQVLEERVGIVRGYALYDEFSRRFPATEWVAVDDVEDGLLRVQSGELFGLIDSVPSIGYAMAELGLMDIRITGKIEGQRLLRTGVRNDDPILLSVMQKAVASLDQDDHQDIRRRWRPSSVQTKEDYTLALWILGVSVLLLSFMVYRQITLRRYNVRIQEAFEEKEKANLALLEKTALLEKISITDPLTQVYNRLKINTILQHELQRVRRYGGNFSILLLDLDHFKDVNDTYGHPVGDQVLKTVVKVIQDGLRSTDSLGRWGGEEFMVICPETKLRNAVLVAENIRRQIASTLFDVVGQQNISVGVTMHQPGDTLEAMVMRADEALYQAKDAGRDQVASVPSL</sequence>
<dbReference type="InterPro" id="IPR050469">
    <property type="entry name" value="Diguanylate_Cyclase"/>
</dbReference>
<keyword evidence="4" id="KW-0472">Membrane</keyword>
<dbReference type="Pfam" id="PF00497">
    <property type="entry name" value="SBP_bac_3"/>
    <property type="match status" value="2"/>
</dbReference>